<dbReference type="AlphaFoldDB" id="A0M5G9"/>
<dbReference type="OrthoDB" id="978006at2"/>
<feature type="chain" id="PRO_5002627084" evidence="1">
    <location>
        <begin position="25"/>
        <end position="220"/>
    </location>
</feature>
<feature type="signal peptide" evidence="1">
    <location>
        <begin position="1"/>
        <end position="24"/>
    </location>
</feature>
<dbReference type="Proteomes" id="UP000000755">
    <property type="component" value="Chromosome"/>
</dbReference>
<proteinExistence type="predicted"/>
<dbReference type="RefSeq" id="WP_011710765.1">
    <property type="nucleotide sequence ID" value="NC_008571.1"/>
</dbReference>
<protein>
    <submittedName>
        <fullName evidence="2">Secreted protein</fullName>
    </submittedName>
</protein>
<dbReference type="EMBL" id="CU207366">
    <property type="protein sequence ID" value="CAL67864.1"/>
    <property type="molecule type" value="Genomic_DNA"/>
</dbReference>
<gene>
    <name evidence="2" type="ordered locus">GFO_2917</name>
</gene>
<sequence>MNRIKPFFLLVVLITLGTSSYSQNMDLPTDYIRNTGFGKNDIPSNVKGTPFLNKNFTPVQLKINNKTINAQMRYDAYRDAFQLKQSNGNVYLNKNSQMGITYLNKDYSLLEYYDDNEIRRIGYLQTMTENDNLKIFKKHIKIFTEGEEAINSYTTDKPAKFEDDVKYFIAIDSKMPKEVKLKRRDIIRFFNDKKVKSYIKDKKLKFRDEDDLYTLAEYLN</sequence>
<organism evidence="2 3">
    <name type="scientific">Christiangramia forsetii (strain DSM 17595 / CGMCC 1.15422 / KT0803)</name>
    <name type="common">Gramella forsetii</name>
    <dbReference type="NCBI Taxonomy" id="411154"/>
    <lineage>
        <taxon>Bacteria</taxon>
        <taxon>Pseudomonadati</taxon>
        <taxon>Bacteroidota</taxon>
        <taxon>Flavobacteriia</taxon>
        <taxon>Flavobacteriales</taxon>
        <taxon>Flavobacteriaceae</taxon>
        <taxon>Christiangramia</taxon>
    </lineage>
</organism>
<keyword evidence="1" id="KW-0732">Signal</keyword>
<evidence type="ECO:0000313" key="2">
    <source>
        <dbReference type="EMBL" id="CAL67864.1"/>
    </source>
</evidence>
<dbReference type="HOGENOM" id="CLU_1254461_0_0_10"/>
<name>A0M5G9_CHRFK</name>
<evidence type="ECO:0000313" key="3">
    <source>
        <dbReference type="Proteomes" id="UP000000755"/>
    </source>
</evidence>
<dbReference type="KEGG" id="gfo:GFO_2917"/>
<evidence type="ECO:0000256" key="1">
    <source>
        <dbReference type="SAM" id="SignalP"/>
    </source>
</evidence>
<reference evidence="2 3" key="1">
    <citation type="journal article" date="2006" name="Environ. Microbiol.">
        <title>Whole genome analysis of the marine Bacteroidetes'Gramella forsetii' reveals adaptations to degradation of polymeric organic matter.</title>
        <authorList>
            <person name="Bauer M."/>
            <person name="Kube M."/>
            <person name="Teeling H."/>
            <person name="Richter M."/>
            <person name="Lombardot T."/>
            <person name="Allers E."/>
            <person name="Wuerdemann C.A."/>
            <person name="Quast C."/>
            <person name="Kuhl H."/>
            <person name="Knaust F."/>
            <person name="Woebken D."/>
            <person name="Bischof K."/>
            <person name="Mussmann M."/>
            <person name="Choudhuri J.V."/>
            <person name="Meyer F."/>
            <person name="Reinhardt R."/>
            <person name="Amann R.I."/>
            <person name="Gloeckner F.O."/>
        </authorList>
    </citation>
    <scope>NUCLEOTIDE SEQUENCE [LARGE SCALE GENOMIC DNA]</scope>
    <source>
        <strain evidence="2 3">KT0803</strain>
    </source>
</reference>
<accession>A0M5G9</accession>